<feature type="region of interest" description="Disordered" evidence="1">
    <location>
        <begin position="460"/>
        <end position="494"/>
    </location>
</feature>
<protein>
    <submittedName>
        <fullName evidence="2">Proteophosphoglycan ppg4</fullName>
    </submittedName>
</protein>
<comment type="caution">
    <text evidence="2">The sequence shown here is derived from an EMBL/GenBank/DDBJ whole genome shotgun (WGS) entry which is preliminary data.</text>
</comment>
<evidence type="ECO:0000256" key="1">
    <source>
        <dbReference type="SAM" id="MobiDB-lite"/>
    </source>
</evidence>
<evidence type="ECO:0000313" key="2">
    <source>
        <dbReference type="EMBL" id="GEM11790.1"/>
    </source>
</evidence>
<dbReference type="AlphaFoldDB" id="A0A511KN29"/>
<dbReference type="Proteomes" id="UP000321518">
    <property type="component" value="Unassembled WGS sequence"/>
</dbReference>
<dbReference type="OrthoDB" id="2524618at2759"/>
<feature type="region of interest" description="Disordered" evidence="1">
    <location>
        <begin position="13"/>
        <end position="34"/>
    </location>
</feature>
<name>A0A511KN29_RHOTO</name>
<reference evidence="2 3" key="1">
    <citation type="submission" date="2019-07" db="EMBL/GenBank/DDBJ databases">
        <title>Rhodotorula toruloides NBRC10032 genome sequencing.</title>
        <authorList>
            <person name="Shida Y."/>
            <person name="Takaku H."/>
            <person name="Ogasawara W."/>
            <person name="Mori K."/>
        </authorList>
    </citation>
    <scope>NUCLEOTIDE SEQUENCE [LARGE SCALE GENOMIC DNA]</scope>
    <source>
        <strain evidence="2 3">NBRC10032</strain>
    </source>
</reference>
<sequence length="508" mass="53801">MLGLLSRATANLKNSQHPAGWSPDDPAPSGFSSHKSSFSLPISSLATFSFRATGNYSQGTIVFERTEGVRRAVDPPSYGEALHESGKPREVGAVEVQVEARTNSEGLYGDSRIEPVEGHERCGLSLTTPASSSVSRLGATLSYHIVVAIPGTLTSLDSLVVEATGFRVVLSPSLASLPLSNLKISTTDAPILLHNLRAEDIKVRNANLLDPNKRELKNFDDLISGSVASSSRIQFECENGPISGSFRSTGALIVHTTNFPVKGDFHGSSLRIATTNSEISGMFDAQRDIAIQNVHGNVEGKFRAPTGCEIKGQYNAINGSFEVGNELKLITTVFRIDATVRLLPPPSSSLSTSAHPSLPVTRIASATSSTNELPTFEDAMASSASSSSFGVVNVVAETTDAAIELAYEEQPREVALRSLARTSGGSKVVVRHPQNWEGSFSVSTVLTHTAAFTALSTTSPTLGTRQTSFDTDSRSKVAGSVKWDRGDAGGANNRSVVETDGPAEIVVR</sequence>
<accession>A0A511KN29</accession>
<dbReference type="EMBL" id="BJWK01000017">
    <property type="protein sequence ID" value="GEM11790.1"/>
    <property type="molecule type" value="Genomic_DNA"/>
</dbReference>
<evidence type="ECO:0000313" key="3">
    <source>
        <dbReference type="Proteomes" id="UP000321518"/>
    </source>
</evidence>
<proteinExistence type="predicted"/>
<feature type="compositionally biased region" description="Polar residues" evidence="1">
    <location>
        <begin position="460"/>
        <end position="470"/>
    </location>
</feature>
<gene>
    <name evidence="2" type="ORF">Rt10032_c17g5807</name>
</gene>
<organism evidence="2 3">
    <name type="scientific">Rhodotorula toruloides</name>
    <name type="common">Yeast</name>
    <name type="synonym">Rhodosporidium toruloides</name>
    <dbReference type="NCBI Taxonomy" id="5286"/>
    <lineage>
        <taxon>Eukaryota</taxon>
        <taxon>Fungi</taxon>
        <taxon>Dikarya</taxon>
        <taxon>Basidiomycota</taxon>
        <taxon>Pucciniomycotina</taxon>
        <taxon>Microbotryomycetes</taxon>
        <taxon>Sporidiobolales</taxon>
        <taxon>Sporidiobolaceae</taxon>
        <taxon>Rhodotorula</taxon>
    </lineage>
</organism>